<proteinExistence type="predicted"/>
<evidence type="ECO:0000256" key="1">
    <source>
        <dbReference type="SAM" id="Phobius"/>
    </source>
</evidence>
<reference evidence="3 4" key="1">
    <citation type="journal article" date="2016" name="Nat. Commun.">
        <title>Extremotolerant tardigrade genome and improved radiotolerance of human cultured cells by tardigrade-unique protein.</title>
        <authorList>
            <person name="Hashimoto T."/>
            <person name="Horikawa D.D."/>
            <person name="Saito Y."/>
            <person name="Kuwahara H."/>
            <person name="Kozuka-Hata H."/>
            <person name="Shin-I T."/>
            <person name="Minakuchi Y."/>
            <person name="Ohishi K."/>
            <person name="Motoyama A."/>
            <person name="Aizu T."/>
            <person name="Enomoto A."/>
            <person name="Kondo K."/>
            <person name="Tanaka S."/>
            <person name="Hara Y."/>
            <person name="Koshikawa S."/>
            <person name="Sagara H."/>
            <person name="Miura T."/>
            <person name="Yokobori S."/>
            <person name="Miyagawa K."/>
            <person name="Suzuki Y."/>
            <person name="Kubo T."/>
            <person name="Oyama M."/>
            <person name="Kohara Y."/>
            <person name="Fujiyama A."/>
            <person name="Arakawa K."/>
            <person name="Katayama T."/>
            <person name="Toyoda A."/>
            <person name="Kunieda T."/>
        </authorList>
    </citation>
    <scope>NUCLEOTIDE SEQUENCE [LARGE SCALE GENOMIC DNA]</scope>
    <source>
        <strain evidence="3 4">YOKOZUNA-1</strain>
    </source>
</reference>
<dbReference type="AlphaFoldDB" id="A0A1D1VNR7"/>
<feature type="transmembrane region" description="Helical" evidence="1">
    <location>
        <begin position="96"/>
        <end position="117"/>
    </location>
</feature>
<evidence type="ECO:0000313" key="3">
    <source>
        <dbReference type="EMBL" id="GAV00169.1"/>
    </source>
</evidence>
<dbReference type="EMBL" id="BDGG01000006">
    <property type="protein sequence ID" value="GAV00169.1"/>
    <property type="molecule type" value="Genomic_DNA"/>
</dbReference>
<accession>A0A1D1VNR7</accession>
<gene>
    <name evidence="3" type="primary">RvY_11056-1</name>
    <name evidence="3" type="synonym">RvY_11056.1</name>
    <name evidence="3" type="ORF">RvY_11056</name>
</gene>
<evidence type="ECO:0000313" key="4">
    <source>
        <dbReference type="Proteomes" id="UP000186922"/>
    </source>
</evidence>
<keyword evidence="1" id="KW-0472">Membrane</keyword>
<keyword evidence="1" id="KW-1133">Transmembrane helix</keyword>
<comment type="caution">
    <text evidence="3">The sequence shown here is derived from an EMBL/GenBank/DDBJ whole genome shotgun (WGS) entry which is preliminary data.</text>
</comment>
<feature type="chain" id="PRO_5008898654" evidence="2">
    <location>
        <begin position="28"/>
        <end position="145"/>
    </location>
</feature>
<feature type="signal peptide" evidence="2">
    <location>
        <begin position="1"/>
        <end position="27"/>
    </location>
</feature>
<organism evidence="3 4">
    <name type="scientific">Ramazzottius varieornatus</name>
    <name type="common">Water bear</name>
    <name type="synonym">Tardigrade</name>
    <dbReference type="NCBI Taxonomy" id="947166"/>
    <lineage>
        <taxon>Eukaryota</taxon>
        <taxon>Metazoa</taxon>
        <taxon>Ecdysozoa</taxon>
        <taxon>Tardigrada</taxon>
        <taxon>Eutardigrada</taxon>
        <taxon>Parachela</taxon>
        <taxon>Hypsibioidea</taxon>
        <taxon>Ramazzottiidae</taxon>
        <taxon>Ramazzottius</taxon>
    </lineage>
</organism>
<protein>
    <submittedName>
        <fullName evidence="3">Uncharacterized protein</fullName>
    </submittedName>
</protein>
<keyword evidence="1" id="KW-0812">Transmembrane</keyword>
<keyword evidence="2" id="KW-0732">Signal</keyword>
<name>A0A1D1VNR7_RAMVA</name>
<evidence type="ECO:0000256" key="2">
    <source>
        <dbReference type="SAM" id="SignalP"/>
    </source>
</evidence>
<dbReference type="Proteomes" id="UP000186922">
    <property type="component" value="Unassembled WGS sequence"/>
</dbReference>
<keyword evidence="4" id="KW-1185">Reference proteome</keyword>
<sequence>MAYLVPWHHSFLLLGLVFVLDLPRFDGAFQPPLKPQNTEQTQAAMHIAAYATLPLPPGPLHHTIACQRTGSTGRTEGRKEGRKDEPYRDIPRKKQLAVIEPIAGFLLYLSAGLGLLIRVNQEMKLAMVSFALCNKNLPHQAMGEG</sequence>